<feature type="region of interest" description="Disordered" evidence="1">
    <location>
        <begin position="40"/>
        <end position="83"/>
    </location>
</feature>
<gene>
    <name evidence="3" type="ORF">ACFSNB_14040</name>
</gene>
<comment type="caution">
    <text evidence="3">The sequence shown here is derived from an EMBL/GenBank/DDBJ whole genome shotgun (WGS) entry which is preliminary data.</text>
</comment>
<dbReference type="RefSeq" id="WP_377317630.1">
    <property type="nucleotide sequence ID" value="NZ_JBHUIY010000031.1"/>
</dbReference>
<protein>
    <submittedName>
        <fullName evidence="3">Uncharacterized protein</fullName>
    </submittedName>
</protein>
<dbReference type="EMBL" id="JBHUIY010000031">
    <property type="protein sequence ID" value="MFD2234930.1"/>
    <property type="molecule type" value="Genomic_DNA"/>
</dbReference>
<name>A0ABW5CCL5_9PROT</name>
<feature type="chain" id="PRO_5046047673" evidence="2">
    <location>
        <begin position="22"/>
        <end position="83"/>
    </location>
</feature>
<feature type="signal peptide" evidence="2">
    <location>
        <begin position="1"/>
        <end position="21"/>
    </location>
</feature>
<proteinExistence type="predicted"/>
<organism evidence="3 4">
    <name type="scientific">Phaeospirillum tilakii</name>
    <dbReference type="NCBI Taxonomy" id="741673"/>
    <lineage>
        <taxon>Bacteria</taxon>
        <taxon>Pseudomonadati</taxon>
        <taxon>Pseudomonadota</taxon>
        <taxon>Alphaproteobacteria</taxon>
        <taxon>Rhodospirillales</taxon>
        <taxon>Rhodospirillaceae</taxon>
        <taxon>Phaeospirillum</taxon>
    </lineage>
</organism>
<evidence type="ECO:0000313" key="4">
    <source>
        <dbReference type="Proteomes" id="UP001597296"/>
    </source>
</evidence>
<dbReference type="Proteomes" id="UP001597296">
    <property type="component" value="Unassembled WGS sequence"/>
</dbReference>
<accession>A0ABW5CCL5</accession>
<feature type="compositionally biased region" description="Pro residues" evidence="1">
    <location>
        <begin position="67"/>
        <end position="83"/>
    </location>
</feature>
<evidence type="ECO:0000313" key="3">
    <source>
        <dbReference type="EMBL" id="MFD2234930.1"/>
    </source>
</evidence>
<feature type="compositionally biased region" description="Low complexity" evidence="1">
    <location>
        <begin position="44"/>
        <end position="66"/>
    </location>
</feature>
<keyword evidence="4" id="KW-1185">Reference proteome</keyword>
<keyword evidence="2" id="KW-0732">Signal</keyword>
<sequence>MKPQVFLAGCCALLLPALASAQTPVGAVVAPVVSSEMSRSIGTAPADAAAKAAAPSPAKPGEAAPSAPVPPEPAPVPPPATSR</sequence>
<reference evidence="4" key="1">
    <citation type="journal article" date="2019" name="Int. J. Syst. Evol. Microbiol.">
        <title>The Global Catalogue of Microorganisms (GCM) 10K type strain sequencing project: providing services to taxonomists for standard genome sequencing and annotation.</title>
        <authorList>
            <consortium name="The Broad Institute Genomics Platform"/>
            <consortium name="The Broad Institute Genome Sequencing Center for Infectious Disease"/>
            <person name="Wu L."/>
            <person name="Ma J."/>
        </authorList>
    </citation>
    <scope>NUCLEOTIDE SEQUENCE [LARGE SCALE GENOMIC DNA]</scope>
    <source>
        <strain evidence="4">KCTC 15012</strain>
    </source>
</reference>
<evidence type="ECO:0000256" key="2">
    <source>
        <dbReference type="SAM" id="SignalP"/>
    </source>
</evidence>
<evidence type="ECO:0000256" key="1">
    <source>
        <dbReference type="SAM" id="MobiDB-lite"/>
    </source>
</evidence>